<keyword evidence="10" id="KW-0479">Metal-binding</keyword>
<evidence type="ECO:0000256" key="5">
    <source>
        <dbReference type="ARBA" id="ARBA00022840"/>
    </source>
</evidence>
<dbReference type="NCBIfam" id="TIGR00392">
    <property type="entry name" value="ileS"/>
    <property type="match status" value="1"/>
</dbReference>
<dbReference type="EC" id="6.1.1.5" evidence="10"/>
<comment type="subunit">
    <text evidence="10">Monomer.</text>
</comment>
<dbReference type="InterPro" id="IPR009008">
    <property type="entry name" value="Val/Leu/Ile-tRNA-synth_edit"/>
</dbReference>
<dbReference type="CDD" id="cd07961">
    <property type="entry name" value="Anticodon_Ia_Ile_ABEc"/>
    <property type="match status" value="1"/>
</dbReference>
<evidence type="ECO:0000256" key="9">
    <source>
        <dbReference type="ARBA" id="ARBA00048359"/>
    </source>
</evidence>
<keyword evidence="3 10" id="KW-0436">Ligase</keyword>
<dbReference type="InterPro" id="IPR033709">
    <property type="entry name" value="Anticodon_Ile_ABEc"/>
</dbReference>
<evidence type="ECO:0000256" key="7">
    <source>
        <dbReference type="ARBA" id="ARBA00023146"/>
    </source>
</evidence>
<gene>
    <name evidence="10" type="primary">ileS</name>
    <name evidence="13" type="ORF">CHH48_13955</name>
</gene>
<evidence type="ECO:0000256" key="3">
    <source>
        <dbReference type="ARBA" id="ARBA00022598"/>
    </source>
</evidence>
<keyword evidence="7 10" id="KW-0030">Aminoacyl-tRNA synthetase</keyword>
<comment type="subcellular location">
    <subcellularLocation>
        <location evidence="10">Cytoplasm</location>
    </subcellularLocation>
</comment>
<feature type="short sequence motif" description="'HIGH' region" evidence="10">
    <location>
        <begin position="42"/>
        <end position="52"/>
    </location>
</feature>
<evidence type="ECO:0000256" key="8">
    <source>
        <dbReference type="ARBA" id="ARBA00025217"/>
    </source>
</evidence>
<comment type="cofactor">
    <cofactor evidence="10">
        <name>Zn(2+)</name>
        <dbReference type="ChEBI" id="CHEBI:29105"/>
    </cofactor>
</comment>
<protein>
    <recommendedName>
        <fullName evidence="10">Isoleucine--tRNA ligase</fullName>
        <ecNumber evidence="10">6.1.1.5</ecNumber>
    </recommendedName>
    <alternativeName>
        <fullName evidence="10">Isoleucyl-tRNA synthetase</fullName>
        <shortName evidence="10">IleRS</shortName>
    </alternativeName>
</protein>
<dbReference type="InterPro" id="IPR002301">
    <property type="entry name" value="Ile-tRNA-ligase"/>
</dbReference>
<dbReference type="InterPro" id="IPR023586">
    <property type="entry name" value="Ile-tRNA-ligase_type2"/>
</dbReference>
<evidence type="ECO:0000313" key="14">
    <source>
        <dbReference type="Proteomes" id="UP000216852"/>
    </source>
</evidence>
<dbReference type="SUPFAM" id="SSF52374">
    <property type="entry name" value="Nucleotidylyl transferase"/>
    <property type="match status" value="1"/>
</dbReference>
<dbReference type="InterPro" id="IPR014729">
    <property type="entry name" value="Rossmann-like_a/b/a_fold"/>
</dbReference>
<keyword evidence="4 10" id="KW-0547">Nucleotide-binding</keyword>
<dbReference type="InterPro" id="IPR001412">
    <property type="entry name" value="aa-tRNA-synth_I_CS"/>
</dbReference>
<evidence type="ECO:0000256" key="2">
    <source>
        <dbReference type="ARBA" id="ARBA00022490"/>
    </source>
</evidence>
<dbReference type="CDD" id="cd00818">
    <property type="entry name" value="IleRS_core"/>
    <property type="match status" value="1"/>
</dbReference>
<keyword evidence="14" id="KW-1185">Reference proteome</keyword>
<feature type="binding site" evidence="10">
    <location>
        <position position="586"/>
    </location>
    <ligand>
        <name>ATP</name>
        <dbReference type="ChEBI" id="CHEBI:30616"/>
    </ligand>
</feature>
<dbReference type="InterPro" id="IPR009080">
    <property type="entry name" value="tRNAsynth_Ia_anticodon-bd"/>
</dbReference>
<proteinExistence type="inferred from homology"/>
<evidence type="ECO:0000256" key="1">
    <source>
        <dbReference type="ARBA" id="ARBA00007078"/>
    </source>
</evidence>
<dbReference type="RefSeq" id="WP_095219764.1">
    <property type="nucleotide sequence ID" value="NZ_NPBJ01000027.1"/>
</dbReference>
<keyword evidence="10" id="KW-0862">Zinc</keyword>
<organism evidence="13 14">
    <name type="scientific">Terribacillus saccharophilus</name>
    <dbReference type="NCBI Taxonomy" id="361277"/>
    <lineage>
        <taxon>Bacteria</taxon>
        <taxon>Bacillati</taxon>
        <taxon>Bacillota</taxon>
        <taxon>Bacilli</taxon>
        <taxon>Bacillales</taxon>
        <taxon>Bacillaceae</taxon>
        <taxon>Terribacillus</taxon>
    </lineage>
</organism>
<dbReference type="InterPro" id="IPR013155">
    <property type="entry name" value="M/V/L/I-tRNA-synth_anticd-bd"/>
</dbReference>
<comment type="similarity">
    <text evidence="1 10">Belongs to the class-I aminoacyl-tRNA synthetase family. IleS type 2 subfamily.</text>
</comment>
<comment type="domain">
    <text evidence="10">IleRS has two distinct active sites: one for aminoacylation and one for editing. The misactivated valine is translocated from the active site to the editing site, which sterically excludes the correctly activated isoleucine. The single editing site contains two valyl binding pockets, one specific for each substrate (Val-AMP or Val-tRNA(Ile)).</text>
</comment>
<dbReference type="HAMAP" id="MF_02003">
    <property type="entry name" value="Ile_tRNA_synth_type2"/>
    <property type="match status" value="1"/>
</dbReference>
<dbReference type="PROSITE" id="PS00178">
    <property type="entry name" value="AA_TRNA_LIGASE_I"/>
    <property type="match status" value="1"/>
</dbReference>
<dbReference type="InterPro" id="IPR002300">
    <property type="entry name" value="aa-tRNA-synth_Ia"/>
</dbReference>
<dbReference type="Pfam" id="PF08264">
    <property type="entry name" value="Anticodon_1"/>
    <property type="match status" value="1"/>
</dbReference>
<dbReference type="Proteomes" id="UP000216852">
    <property type="component" value="Unassembled WGS sequence"/>
</dbReference>
<dbReference type="Gene3D" id="1.10.730.10">
    <property type="entry name" value="Isoleucyl-tRNA Synthetase, Domain 1"/>
    <property type="match status" value="1"/>
</dbReference>
<feature type="domain" description="Methionyl/Valyl/Leucyl/Isoleucyl-tRNA synthetase anticodon-binding" evidence="12">
    <location>
        <begin position="668"/>
        <end position="812"/>
    </location>
</feature>
<feature type="domain" description="Aminoacyl-tRNA synthetase class Ia" evidence="11">
    <location>
        <begin position="12"/>
        <end position="614"/>
    </location>
</feature>
<evidence type="ECO:0000256" key="4">
    <source>
        <dbReference type="ARBA" id="ARBA00022741"/>
    </source>
</evidence>
<dbReference type="PANTHER" id="PTHR42780:SF1">
    <property type="entry name" value="ISOLEUCINE--TRNA LIGASE, CYTOPLASMIC"/>
    <property type="match status" value="1"/>
</dbReference>
<name>A0ABX4GVT8_9BACI</name>
<dbReference type="Pfam" id="PF00133">
    <property type="entry name" value="tRNA-synt_1"/>
    <property type="match status" value="1"/>
</dbReference>
<evidence type="ECO:0000259" key="12">
    <source>
        <dbReference type="Pfam" id="PF08264"/>
    </source>
</evidence>
<keyword evidence="6 10" id="KW-0648">Protein biosynthesis</keyword>
<dbReference type="GO" id="GO:0016874">
    <property type="term" value="F:ligase activity"/>
    <property type="evidence" value="ECO:0007669"/>
    <property type="project" value="UniProtKB-KW"/>
</dbReference>
<dbReference type="Gene3D" id="3.40.50.620">
    <property type="entry name" value="HUPs"/>
    <property type="match status" value="2"/>
</dbReference>
<keyword evidence="5 10" id="KW-0067">ATP-binding</keyword>
<dbReference type="EMBL" id="NPBJ01000027">
    <property type="protein sequence ID" value="PAD98993.1"/>
    <property type="molecule type" value="Genomic_DNA"/>
</dbReference>
<dbReference type="SUPFAM" id="SSF50677">
    <property type="entry name" value="ValRS/IleRS/LeuRS editing domain"/>
    <property type="match status" value="1"/>
</dbReference>
<comment type="catalytic activity">
    <reaction evidence="9 10">
        <text>tRNA(Ile) + L-isoleucine + ATP = L-isoleucyl-tRNA(Ile) + AMP + diphosphate</text>
        <dbReference type="Rhea" id="RHEA:11060"/>
        <dbReference type="Rhea" id="RHEA-COMP:9666"/>
        <dbReference type="Rhea" id="RHEA-COMP:9695"/>
        <dbReference type="ChEBI" id="CHEBI:30616"/>
        <dbReference type="ChEBI" id="CHEBI:33019"/>
        <dbReference type="ChEBI" id="CHEBI:58045"/>
        <dbReference type="ChEBI" id="CHEBI:78442"/>
        <dbReference type="ChEBI" id="CHEBI:78528"/>
        <dbReference type="ChEBI" id="CHEBI:456215"/>
        <dbReference type="EC" id="6.1.1.5"/>
    </reaction>
</comment>
<feature type="short sequence motif" description="'KMSKS' region" evidence="10">
    <location>
        <begin position="583"/>
        <end position="587"/>
    </location>
</feature>
<dbReference type="PANTHER" id="PTHR42780">
    <property type="entry name" value="SOLEUCYL-TRNA SYNTHETASE"/>
    <property type="match status" value="1"/>
</dbReference>
<evidence type="ECO:0000259" key="11">
    <source>
        <dbReference type="Pfam" id="PF00133"/>
    </source>
</evidence>
<accession>A0ABX4GVT8</accession>
<dbReference type="Pfam" id="PF19302">
    <property type="entry name" value="DUF5915"/>
    <property type="match status" value="1"/>
</dbReference>
<comment type="function">
    <text evidence="8 10">Catalyzes the attachment of isoleucine to tRNA(Ile). As IleRS can inadvertently accommodate and process structurally similar amino acids such as valine, to avoid such errors it has two additional distinct tRNA(Ile)-dependent editing activities. One activity is designated as 'pretransfer' editing and involves the hydrolysis of activated Val-AMP. The other activity is designated 'posttransfer' editing and involves deacylation of mischarged Val-tRNA(Ile).</text>
</comment>
<reference evidence="13 14" key="1">
    <citation type="submission" date="2017-07" db="EMBL/GenBank/DDBJ databases">
        <title>Isolation and whole genome analysis of endospore-forming bacteria from heroin.</title>
        <authorList>
            <person name="Kalinowski J."/>
            <person name="Ahrens B."/>
            <person name="Al-Dilaimi A."/>
            <person name="Winkler A."/>
            <person name="Wibberg D."/>
            <person name="Schleenbecker U."/>
            <person name="Ruckert C."/>
            <person name="Wolfel R."/>
            <person name="Grass G."/>
        </authorList>
    </citation>
    <scope>NUCLEOTIDE SEQUENCE [LARGE SCALE GENOMIC DNA]</scope>
    <source>
        <strain evidence="13 14">7517-1</strain>
    </source>
</reference>
<sequence length="1016" mass="116355">MQNKAALKEQKIREYWQENDTFHTSVRNREGKKPYVFYEGPPTANGMPHAGHALGRTIKDFIARYKTMDGYQVKRKAGWDTHGLPVELEVEKQLKISGKEQIETYGVERFIEKCKESVFTYEREWKQFTEALGYWVDMEDPYITLDNSYIESVWHILSHIHGEGLLYKGHRVVPYCPHCETSLSSHEVAQGYKDVSDLSATAKFLVEGTTDEYLLGWTTTPWTLPANVAIAVHPDLNYVTVQQENEKYIVAEGLAKKLFKEDFQVVESRKGKDLAGVRYEAPFSYVQIDKGHQVVLADFVTDQSGTGLVHIAPAYGEDDYRVVQDNDLDFVHIVDEKGRYIEEITPLAGRFVKDCDVDIIKLLAEKNRLFHKEKYTHSYPHCWRCDSPLLYYAMEGWFIRMTDVKEKMQENNRQVEWHPGHMQEGRFGKFLDNMVDWNIGRNRYWGTPLNVWTCKCGKEKAPGSIAELRQEAIGSVPEDVELHKPYVDQIQLRCECGDTMQRTSEVIDVWFDSGSMPFAQYHYPFGDKKLFESQYPADVVIEGVDQTRGWFYSLLAVSTLVTGKAPYKRVLSLGHILDENGQKMSKSKGNALNPTELMETYGADALRWALLSDSAPWNNKRFSERTVAQAKSKMIDTLSNVFSFYQLYQQIDQFDGEKDNGGVRSTLDEWILSRLHSVTKQVNDYLEQYDITNAARELGTFLDELSNWYVRRSRQRFWSSGMTEDKRAAFSTLYEVLKKTAQLLAPFTPYIAEDIHLQLTGNSVHLTNYPKPCDELINTQLEEDMTTVLQVVELTRAARNTAGIKTKQPLAAVYVLGENCVAERLAGYVATIKEETNVKEIKLENNDDLFTYSAKLDFAAAGPRLGKRVGEAKQALAQIEQVQIKELLEKGKIAISNLELTKAEVIIEKVPSNQLLLSEGNGLSVLLDTKLTTELKEEGFVREVIREVQTYRKELDLPVEKRVNLYIDASPTVIDVLQKYTDMLHHNLVLQEVLYKQYEKAKGVEVEGEHLQLGVE</sequence>
<evidence type="ECO:0000256" key="10">
    <source>
        <dbReference type="HAMAP-Rule" id="MF_02003"/>
    </source>
</evidence>
<comment type="caution">
    <text evidence="13">The sequence shown here is derived from an EMBL/GenBank/DDBJ whole genome shotgun (WGS) entry which is preliminary data.</text>
</comment>
<keyword evidence="2 10" id="KW-0963">Cytoplasm</keyword>
<dbReference type="SUPFAM" id="SSF47323">
    <property type="entry name" value="Anticodon-binding domain of a subclass of class I aminoacyl-tRNA synthetases"/>
    <property type="match status" value="2"/>
</dbReference>
<evidence type="ECO:0000256" key="6">
    <source>
        <dbReference type="ARBA" id="ARBA00022917"/>
    </source>
</evidence>
<dbReference type="PRINTS" id="PR00984">
    <property type="entry name" value="TRNASYNTHILE"/>
</dbReference>
<evidence type="ECO:0000313" key="13">
    <source>
        <dbReference type="EMBL" id="PAD98993.1"/>
    </source>
</evidence>